<evidence type="ECO:0000313" key="3">
    <source>
        <dbReference type="Proteomes" id="UP000002061"/>
    </source>
</evidence>
<name>D5VTM0_METIM</name>
<dbReference type="STRING" id="573063.Metin_1273"/>
<feature type="domain" description="AAA" evidence="1">
    <location>
        <begin position="6"/>
        <end position="121"/>
    </location>
</feature>
<dbReference type="GO" id="GO:0016887">
    <property type="term" value="F:ATP hydrolysis activity"/>
    <property type="evidence" value="ECO:0007669"/>
    <property type="project" value="TreeGrafter"/>
</dbReference>
<dbReference type="eggNOG" id="arCOG00589">
    <property type="taxonomic scope" value="Archaea"/>
</dbReference>
<dbReference type="Gene3D" id="3.40.50.300">
    <property type="entry name" value="P-loop containing nucleotide triphosphate hydrolases"/>
    <property type="match status" value="1"/>
</dbReference>
<dbReference type="OrthoDB" id="31168at2157"/>
<keyword evidence="3" id="KW-1185">Reference proteome</keyword>
<protein>
    <recommendedName>
        <fullName evidence="1">AAA domain-containing protein</fullName>
    </recommendedName>
</protein>
<dbReference type="InterPro" id="IPR025669">
    <property type="entry name" value="AAA_dom"/>
</dbReference>
<gene>
    <name evidence="2" type="ordered locus">Metin_1273</name>
</gene>
<sequence>MSLKVGFFNLQGGTGKTTVAANFAYVLSEFTKTLLIDCDVYCGTIGLIFGLEDKEHNLNTYLNGESTSEEIIYSYDELDVIHADVTSKAFGYKVDIDRFSELISEISDRYDIIVIDFPPNITEGSLVFNYIGEEDLINKMIIVGEDSIPGIINSLKSIDLANDFSIETAGIVINKFKNVSDLTEIADDLLAVLPYSEEVERQWVESAPIVKLNRRNKFSKSMIDFTHTISKELLEKDLTTLRAIRLAKEIGMREE</sequence>
<dbReference type="HOGENOM" id="CLU_037612_0_3_2"/>
<dbReference type="GeneID" id="9132293"/>
<dbReference type="PANTHER" id="PTHR43384:SF10">
    <property type="entry name" value="ATPASE INVOLVED IN CHROMOSOME PARTITIONING, PARA_MIND FAMILY"/>
    <property type="match status" value="1"/>
</dbReference>
<dbReference type="PANTHER" id="PTHR43384">
    <property type="entry name" value="SEPTUM SITE-DETERMINING PROTEIN MIND HOMOLOG, CHLOROPLASTIC-RELATED"/>
    <property type="match status" value="1"/>
</dbReference>
<dbReference type="EMBL" id="CP002009">
    <property type="protein sequence ID" value="ADG13923.1"/>
    <property type="molecule type" value="Genomic_DNA"/>
</dbReference>
<proteinExistence type="predicted"/>
<dbReference type="RefSeq" id="WP_013100668.1">
    <property type="nucleotide sequence ID" value="NC_014122.1"/>
</dbReference>
<dbReference type="Pfam" id="PF13614">
    <property type="entry name" value="AAA_31"/>
    <property type="match status" value="1"/>
</dbReference>
<dbReference type="InterPro" id="IPR050625">
    <property type="entry name" value="ParA/MinD_ATPase"/>
</dbReference>
<dbReference type="GO" id="GO:0005829">
    <property type="term" value="C:cytosol"/>
    <property type="evidence" value="ECO:0007669"/>
    <property type="project" value="TreeGrafter"/>
</dbReference>
<reference evidence="2" key="1">
    <citation type="submission" date="2010-04" db="EMBL/GenBank/DDBJ databases">
        <title>Complete sequence of Methanocaldococcus infernus ME.</title>
        <authorList>
            <consortium name="US DOE Joint Genome Institute"/>
            <person name="Lucas S."/>
            <person name="Copeland A."/>
            <person name="Lapidus A."/>
            <person name="Cheng J.-F."/>
            <person name="Bruce D."/>
            <person name="Goodwin L."/>
            <person name="Pitluck S."/>
            <person name="Munk A.C."/>
            <person name="Detter J.C."/>
            <person name="Han C."/>
            <person name="Tapia R."/>
            <person name="Land M."/>
            <person name="Hauser L."/>
            <person name="Kyrpides N."/>
            <person name="Mikhailova N."/>
            <person name="Sieprawska-Lupa M."/>
            <person name="Whitman W.B."/>
            <person name="Woyke T."/>
        </authorList>
    </citation>
    <scope>NUCLEOTIDE SEQUENCE [LARGE SCALE GENOMIC DNA]</scope>
    <source>
        <strain evidence="2">ME</strain>
    </source>
</reference>
<evidence type="ECO:0000259" key="1">
    <source>
        <dbReference type="Pfam" id="PF13614"/>
    </source>
</evidence>
<dbReference type="AlphaFoldDB" id="D5VTM0"/>
<dbReference type="KEGG" id="mif:Metin_1273"/>
<dbReference type="GO" id="GO:0051782">
    <property type="term" value="P:negative regulation of cell division"/>
    <property type="evidence" value="ECO:0007669"/>
    <property type="project" value="TreeGrafter"/>
</dbReference>
<organism evidence="2 3">
    <name type="scientific">Methanocaldococcus infernus (strain DSM 11812 / JCM 15783 / ME)</name>
    <dbReference type="NCBI Taxonomy" id="573063"/>
    <lineage>
        <taxon>Archaea</taxon>
        <taxon>Methanobacteriati</taxon>
        <taxon>Methanobacteriota</taxon>
        <taxon>Methanomada group</taxon>
        <taxon>Methanococci</taxon>
        <taxon>Methanococcales</taxon>
        <taxon>Methanocaldococcaceae</taxon>
        <taxon>Methanocaldococcus</taxon>
    </lineage>
</organism>
<accession>D5VTM0</accession>
<evidence type="ECO:0000313" key="2">
    <source>
        <dbReference type="EMBL" id="ADG13923.1"/>
    </source>
</evidence>
<dbReference type="SUPFAM" id="SSF52540">
    <property type="entry name" value="P-loop containing nucleoside triphosphate hydrolases"/>
    <property type="match status" value="1"/>
</dbReference>
<dbReference type="Proteomes" id="UP000002061">
    <property type="component" value="Chromosome"/>
</dbReference>
<dbReference type="GO" id="GO:0009898">
    <property type="term" value="C:cytoplasmic side of plasma membrane"/>
    <property type="evidence" value="ECO:0007669"/>
    <property type="project" value="TreeGrafter"/>
</dbReference>
<dbReference type="InterPro" id="IPR027417">
    <property type="entry name" value="P-loop_NTPase"/>
</dbReference>
<dbReference type="GO" id="GO:0005524">
    <property type="term" value="F:ATP binding"/>
    <property type="evidence" value="ECO:0007669"/>
    <property type="project" value="TreeGrafter"/>
</dbReference>